<proteinExistence type="predicted"/>
<evidence type="ECO:0000313" key="3">
    <source>
        <dbReference type="Proteomes" id="UP001367676"/>
    </source>
</evidence>
<sequence>MNAENCDQFRHQCNLANAELRKLIEMVNIASTPGKVSALDNHEISENIVIFEEDYIKVQNTARLLQDTVNSFTNILNSVQSELSQHHSTSQVPENSFVTLMHKPKQAILLAPTEPISPLSAEASLSLDTDAPSIQIPLPQEGEPLIKRKKHCDGKISEETQSVNMNNLTDSIKSKLESNSNYNPTAETDTTVSGGSRKRIYEKIIDEILNPAPLSFIKQKLINKPAKLQNLQNADPSPKVNVSDCSASVSIPSQLASSDNIPAKNSTQGKLSSSQLFSQESNLTVNAGNQHQFDLPILSVSYAQDGVISPPMIMDSVPTMMLRSTSIHSSTPLSTSTQAISVLGVSLAPYLQSAIVTARESIPGIYAKSTFAPAQGDAIGAAPQYMFSGFPSISYSGTLPGERKEDTSLHHFSSFGKIQSPGITTNYHQSSNWPVLNDKTINIVDNISLKTQTLPSSAMSSSKPNHLRFCQRCREILPDTLSFPDPQFFIRGGLPLPYHQLGFMQAEWPTAFFASICGGAPQTVYLDRHGMVSIYGGRDLPSDTQRTQLGMVHQVLYPWKGNGKPYSFQYETTISISIGGVITCNQKVGLVRTLQQGLVLGRDFAESHTVWVESIDATSGWIHIDGHVFPCYRAKKAYKSLQSEQSESSLGTHSESSS</sequence>
<dbReference type="Proteomes" id="UP001367676">
    <property type="component" value="Unassembled WGS sequence"/>
</dbReference>
<name>A0AAN9TES3_9HEMI</name>
<organism evidence="2 3">
    <name type="scientific">Parthenolecanium corni</name>
    <dbReference type="NCBI Taxonomy" id="536013"/>
    <lineage>
        <taxon>Eukaryota</taxon>
        <taxon>Metazoa</taxon>
        <taxon>Ecdysozoa</taxon>
        <taxon>Arthropoda</taxon>
        <taxon>Hexapoda</taxon>
        <taxon>Insecta</taxon>
        <taxon>Pterygota</taxon>
        <taxon>Neoptera</taxon>
        <taxon>Paraneoptera</taxon>
        <taxon>Hemiptera</taxon>
        <taxon>Sternorrhyncha</taxon>
        <taxon>Coccoidea</taxon>
        <taxon>Coccidae</taxon>
        <taxon>Parthenolecanium</taxon>
    </lineage>
</organism>
<evidence type="ECO:0000256" key="1">
    <source>
        <dbReference type="SAM" id="MobiDB-lite"/>
    </source>
</evidence>
<comment type="caution">
    <text evidence="2">The sequence shown here is derived from an EMBL/GenBank/DDBJ whole genome shotgun (WGS) entry which is preliminary data.</text>
</comment>
<accession>A0AAN9TES3</accession>
<gene>
    <name evidence="2" type="ORF">V9T40_001333</name>
</gene>
<keyword evidence="3" id="KW-1185">Reference proteome</keyword>
<reference evidence="2 3" key="1">
    <citation type="submission" date="2024-03" db="EMBL/GenBank/DDBJ databases">
        <title>Adaptation during the transition from Ophiocordyceps entomopathogen to insect associate is accompanied by gene loss and intensified selection.</title>
        <authorList>
            <person name="Ward C.M."/>
            <person name="Onetto C.A."/>
            <person name="Borneman A.R."/>
        </authorList>
    </citation>
    <scope>NUCLEOTIDE SEQUENCE [LARGE SCALE GENOMIC DNA]</scope>
    <source>
        <strain evidence="2">AWRI1</strain>
        <tissue evidence="2">Single Adult Female</tissue>
    </source>
</reference>
<dbReference type="EMBL" id="JBBCAQ010000034">
    <property type="protein sequence ID" value="KAK7580704.1"/>
    <property type="molecule type" value="Genomic_DNA"/>
</dbReference>
<feature type="region of interest" description="Disordered" evidence="1">
    <location>
        <begin position="175"/>
        <end position="194"/>
    </location>
</feature>
<evidence type="ECO:0000313" key="2">
    <source>
        <dbReference type="EMBL" id="KAK7580704.1"/>
    </source>
</evidence>
<protein>
    <submittedName>
        <fullName evidence="2">Uncharacterized protein</fullName>
    </submittedName>
</protein>
<dbReference type="AlphaFoldDB" id="A0AAN9TES3"/>